<feature type="region of interest" description="Disordered" evidence="1">
    <location>
        <begin position="125"/>
        <end position="160"/>
    </location>
</feature>
<dbReference type="GeneID" id="25380702"/>
<dbReference type="RefSeq" id="XP_013353296.1">
    <property type="nucleotide sequence ID" value="XM_013497842.1"/>
</dbReference>
<proteinExistence type="predicted"/>
<reference evidence="2" key="1">
    <citation type="submission" date="2013-10" db="EMBL/GenBank/DDBJ databases">
        <title>Genomic analysis of the causative agents of coccidiosis in chickens.</title>
        <authorList>
            <person name="Reid A.J."/>
            <person name="Blake D."/>
            <person name="Billington K."/>
            <person name="Browne H."/>
            <person name="Dunn M."/>
            <person name="Hung S."/>
            <person name="Kawahara F."/>
            <person name="Miranda-Saavedra D."/>
            <person name="Mourier T."/>
            <person name="Nagra H."/>
            <person name="Otto T.D."/>
            <person name="Rawlings N."/>
            <person name="Sanchez A."/>
            <person name="Sanders M."/>
            <person name="Subramaniam C."/>
            <person name="Tay Y."/>
            <person name="Dear P."/>
            <person name="Doerig C."/>
            <person name="Gruber A."/>
            <person name="Parkinson J."/>
            <person name="Shirley M."/>
            <person name="Wan K.L."/>
            <person name="Berriman M."/>
            <person name="Tomley F."/>
            <person name="Pain A."/>
        </authorList>
    </citation>
    <scope>NUCLEOTIDE SEQUENCE [LARGE SCALE GENOMIC DNA]</scope>
    <source>
        <strain evidence="2">Houghton</strain>
    </source>
</reference>
<organism evidence="2 3">
    <name type="scientific">Eimeria mitis</name>
    <dbReference type="NCBI Taxonomy" id="44415"/>
    <lineage>
        <taxon>Eukaryota</taxon>
        <taxon>Sar</taxon>
        <taxon>Alveolata</taxon>
        <taxon>Apicomplexa</taxon>
        <taxon>Conoidasida</taxon>
        <taxon>Coccidia</taxon>
        <taxon>Eucoccidiorida</taxon>
        <taxon>Eimeriorina</taxon>
        <taxon>Eimeriidae</taxon>
        <taxon>Eimeria</taxon>
    </lineage>
</organism>
<evidence type="ECO:0000313" key="3">
    <source>
        <dbReference type="Proteomes" id="UP000030744"/>
    </source>
</evidence>
<sequence>MLLLNKKYLSYEGCSRRSQRKTPKMKKYIYAVFEPTFSISRGLTPIAFSYYCSSSPPVSLQQQNIGELDEQQLYASCVYTSTQGMQWAEQRGCMNKLLQVLLQQQAVQQAQQQVLQQLLPRKTQQQQQQQDQQQQDQEQQEQQQQQQQQGGGEMQHNKKK</sequence>
<reference evidence="2" key="2">
    <citation type="submission" date="2013-10" db="EMBL/GenBank/DDBJ databases">
        <authorList>
            <person name="Aslett M."/>
        </authorList>
    </citation>
    <scope>NUCLEOTIDE SEQUENCE [LARGE SCALE GENOMIC DNA]</scope>
    <source>
        <strain evidence="2">Houghton</strain>
    </source>
</reference>
<evidence type="ECO:0000313" key="2">
    <source>
        <dbReference type="EMBL" id="CDJ30731.1"/>
    </source>
</evidence>
<dbReference type="VEuPathDB" id="ToxoDB:EMH_0060940"/>
<dbReference type="EMBL" id="HG682742">
    <property type="protein sequence ID" value="CDJ30731.1"/>
    <property type="molecule type" value="Genomic_DNA"/>
</dbReference>
<dbReference type="Proteomes" id="UP000030744">
    <property type="component" value="Unassembled WGS sequence"/>
</dbReference>
<protein>
    <submittedName>
        <fullName evidence="2">Uncharacterized protein</fullName>
    </submittedName>
</protein>
<dbReference type="AlphaFoldDB" id="U6K165"/>
<accession>U6K165</accession>
<name>U6K165_9EIME</name>
<gene>
    <name evidence="2" type="ORF">EMH_0060940</name>
</gene>
<feature type="compositionally biased region" description="Low complexity" evidence="1">
    <location>
        <begin position="125"/>
        <end position="148"/>
    </location>
</feature>
<evidence type="ECO:0000256" key="1">
    <source>
        <dbReference type="SAM" id="MobiDB-lite"/>
    </source>
</evidence>
<keyword evidence="3" id="KW-1185">Reference proteome</keyword>